<evidence type="ECO:0000259" key="5">
    <source>
        <dbReference type="PROSITE" id="PS51123"/>
    </source>
</evidence>
<evidence type="ECO:0000256" key="3">
    <source>
        <dbReference type="ARBA" id="ARBA00023237"/>
    </source>
</evidence>
<evidence type="ECO:0000313" key="7">
    <source>
        <dbReference type="Proteomes" id="UP000252792"/>
    </source>
</evidence>
<evidence type="ECO:0000256" key="4">
    <source>
        <dbReference type="PROSITE-ProRule" id="PRU00473"/>
    </source>
</evidence>
<dbReference type="CDD" id="cd07185">
    <property type="entry name" value="OmpA_C-like"/>
    <property type="match status" value="1"/>
</dbReference>
<dbReference type="PANTHER" id="PTHR30329">
    <property type="entry name" value="STATOR ELEMENT OF FLAGELLAR MOTOR COMPLEX"/>
    <property type="match status" value="1"/>
</dbReference>
<dbReference type="PROSITE" id="PS51123">
    <property type="entry name" value="OMPA_2"/>
    <property type="match status" value="1"/>
</dbReference>
<name>A0A366JC48_9GAMM</name>
<comment type="caution">
    <text evidence="6">The sequence shown here is derived from an EMBL/GenBank/DDBJ whole genome shotgun (WGS) entry which is preliminary data.</text>
</comment>
<evidence type="ECO:0000313" key="6">
    <source>
        <dbReference type="EMBL" id="RBP83949.1"/>
    </source>
</evidence>
<keyword evidence="2 4" id="KW-0472">Membrane</keyword>
<dbReference type="PANTHER" id="PTHR30329:SF21">
    <property type="entry name" value="LIPOPROTEIN YIAD-RELATED"/>
    <property type="match status" value="1"/>
</dbReference>
<keyword evidence="3" id="KW-0998">Cell outer membrane</keyword>
<gene>
    <name evidence="6" type="ORF">DFP80_105269</name>
</gene>
<dbReference type="PRINTS" id="PR01021">
    <property type="entry name" value="OMPADOMAIN"/>
</dbReference>
<dbReference type="OrthoDB" id="9792021at2"/>
<keyword evidence="7" id="KW-1185">Reference proteome</keyword>
<dbReference type="PROSITE" id="PS51257">
    <property type="entry name" value="PROKAR_LIPOPROTEIN"/>
    <property type="match status" value="1"/>
</dbReference>
<dbReference type="Gene3D" id="3.30.1330.60">
    <property type="entry name" value="OmpA-like domain"/>
    <property type="match status" value="1"/>
</dbReference>
<evidence type="ECO:0000256" key="1">
    <source>
        <dbReference type="ARBA" id="ARBA00004442"/>
    </source>
</evidence>
<dbReference type="InterPro" id="IPR006665">
    <property type="entry name" value="OmpA-like"/>
</dbReference>
<dbReference type="GO" id="GO:0009279">
    <property type="term" value="C:cell outer membrane"/>
    <property type="evidence" value="ECO:0007669"/>
    <property type="project" value="UniProtKB-SubCell"/>
</dbReference>
<accession>A0A366JC48</accession>
<reference evidence="6 7" key="1">
    <citation type="submission" date="2018-06" db="EMBL/GenBank/DDBJ databases">
        <title>Genomic Encyclopedia of Type Strains, Phase III (KMG-III): the genomes of soil and plant-associated and newly described type strains.</title>
        <authorList>
            <person name="Whitman W."/>
        </authorList>
    </citation>
    <scope>NUCLEOTIDE SEQUENCE [LARGE SCALE GENOMIC DNA]</scope>
    <source>
        <strain evidence="6 7">CECT 7377</strain>
    </source>
</reference>
<dbReference type="InterPro" id="IPR050330">
    <property type="entry name" value="Bact_OuterMem_StrucFunc"/>
</dbReference>
<comment type="subcellular location">
    <subcellularLocation>
        <location evidence="1">Cell outer membrane</location>
    </subcellularLocation>
</comment>
<dbReference type="SUPFAM" id="SSF103088">
    <property type="entry name" value="OmpA-like"/>
    <property type="match status" value="1"/>
</dbReference>
<dbReference type="AlphaFoldDB" id="A0A366JC48"/>
<feature type="domain" description="OmpA-like" evidence="5">
    <location>
        <begin position="119"/>
        <end position="237"/>
    </location>
</feature>
<sequence>MWRCQDMDNHLKKIIYLSVLTILVSACASKNHTTPASVIPIEEVAPPQKTETHLSVKDESTAEKLGFYEKESGSTAVNFAFTESTAISKDQLDSEVINKTVSFIDKNLEFIRYSFGKNNSIYVADFSNALMFDYRKSSVRNSDQSLLGNFSRLYGSAAFGKYLYIIGHTDSDGSASYNYGLSARRARSVASILIDNDVDGSKLSIVPAGEYLPKVSNSTNEGKQQNRRVEVISADSRALIQSYLRQLKCPPNERCQRKILNIFDVRKVGANTEMNIKNPYSLAIHSPELNNLIQLDESLRENPDFLNTKPLSLNDERNLIEMGELRQNLLIEIDIRPVLRLAIQKRAGFHIPKKYIIKD</sequence>
<dbReference type="InterPro" id="IPR006664">
    <property type="entry name" value="OMP_bac"/>
</dbReference>
<evidence type="ECO:0000256" key="2">
    <source>
        <dbReference type="ARBA" id="ARBA00023136"/>
    </source>
</evidence>
<organism evidence="6 7">
    <name type="scientific">Marinomonas rhizomae</name>
    <dbReference type="NCBI Taxonomy" id="491948"/>
    <lineage>
        <taxon>Bacteria</taxon>
        <taxon>Pseudomonadati</taxon>
        <taxon>Pseudomonadota</taxon>
        <taxon>Gammaproteobacteria</taxon>
        <taxon>Oceanospirillales</taxon>
        <taxon>Oceanospirillaceae</taxon>
        <taxon>Marinomonas</taxon>
    </lineage>
</organism>
<dbReference type="InterPro" id="IPR036737">
    <property type="entry name" value="OmpA-like_sf"/>
</dbReference>
<dbReference type="Proteomes" id="UP000252792">
    <property type="component" value="Unassembled WGS sequence"/>
</dbReference>
<proteinExistence type="predicted"/>
<dbReference type="RefSeq" id="WP_113916296.1">
    <property type="nucleotide sequence ID" value="NZ_QNSE01000005.1"/>
</dbReference>
<protein>
    <submittedName>
        <fullName evidence="6">OmpA family protein</fullName>
    </submittedName>
</protein>
<dbReference type="EMBL" id="QNSE01000005">
    <property type="protein sequence ID" value="RBP83949.1"/>
    <property type="molecule type" value="Genomic_DNA"/>
</dbReference>
<dbReference type="Pfam" id="PF00691">
    <property type="entry name" value="OmpA"/>
    <property type="match status" value="1"/>
</dbReference>